<name>A0A8R1HSI9_CAEJA</name>
<feature type="region of interest" description="Disordered" evidence="1">
    <location>
        <begin position="66"/>
        <end position="182"/>
    </location>
</feature>
<feature type="compositionally biased region" description="Acidic residues" evidence="1">
    <location>
        <begin position="113"/>
        <end position="140"/>
    </location>
</feature>
<dbReference type="AlphaFoldDB" id="A0A8R1HSI9"/>
<protein>
    <submittedName>
        <fullName evidence="2">Uncharacterized protein</fullName>
    </submittedName>
</protein>
<sequence length="367" mass="41718">MAAEPGLVIPEVELTDPLTGKRLNPELAEVVREVNDSFFKDFKAEAHTNGLVINTITEFYRHVKGKERQEEGGIPQWSGDALDSEDEGESEENVKKALEDDDMVLEHNSDSESASDLDDGIEASDGEESEPSEEDDEQEVDGVVSGSSRLAKLNEAKQRQRLASKRSSSPTHYDPLKFKPLSCPMDPKQLSQLKYLTKTFSEPREFDSDDEEEMDDQRTMPFDMTYENECSEFRANAASFREYYKKLILPKEVNTIHINSVPARDRHLIFNKEDFYNEKPTVVVDESGTAYVGGHIKPNNFPQGHLGKIYVKMDKPGMVRVMRCFRSADKKGPFIFVWPDDRIGNVYTIPDAQLTRISLHQYDAAHR</sequence>
<evidence type="ECO:0000313" key="3">
    <source>
        <dbReference type="Proteomes" id="UP000005237"/>
    </source>
</evidence>
<reference evidence="2" key="2">
    <citation type="submission" date="2022-06" db="UniProtKB">
        <authorList>
            <consortium name="EnsemblMetazoa"/>
        </authorList>
    </citation>
    <scope>IDENTIFICATION</scope>
    <source>
        <strain evidence="2">DF5081</strain>
    </source>
</reference>
<evidence type="ECO:0000313" key="2">
    <source>
        <dbReference type="EnsemblMetazoa" id="CJA09869.1"/>
    </source>
</evidence>
<feature type="compositionally biased region" description="Acidic residues" evidence="1">
    <location>
        <begin position="82"/>
        <end position="91"/>
    </location>
</feature>
<reference evidence="3" key="1">
    <citation type="submission" date="2010-08" db="EMBL/GenBank/DDBJ databases">
        <authorList>
            <consortium name="Caenorhabditis japonica Sequencing Consortium"/>
            <person name="Wilson R.K."/>
        </authorList>
    </citation>
    <scope>NUCLEOTIDE SEQUENCE [LARGE SCALE GENOMIC DNA]</scope>
    <source>
        <strain evidence="3">DF5081</strain>
    </source>
</reference>
<organism evidence="2 3">
    <name type="scientific">Caenorhabditis japonica</name>
    <dbReference type="NCBI Taxonomy" id="281687"/>
    <lineage>
        <taxon>Eukaryota</taxon>
        <taxon>Metazoa</taxon>
        <taxon>Ecdysozoa</taxon>
        <taxon>Nematoda</taxon>
        <taxon>Chromadorea</taxon>
        <taxon>Rhabditida</taxon>
        <taxon>Rhabditina</taxon>
        <taxon>Rhabditomorpha</taxon>
        <taxon>Rhabditoidea</taxon>
        <taxon>Rhabditidae</taxon>
        <taxon>Peloderinae</taxon>
        <taxon>Caenorhabditis</taxon>
    </lineage>
</organism>
<evidence type="ECO:0000256" key="1">
    <source>
        <dbReference type="SAM" id="MobiDB-lite"/>
    </source>
</evidence>
<proteinExistence type="predicted"/>
<feature type="compositionally biased region" description="Basic and acidic residues" evidence="1">
    <location>
        <begin position="92"/>
        <end position="110"/>
    </location>
</feature>
<dbReference type="EnsemblMetazoa" id="CJA09869.1">
    <property type="protein sequence ID" value="CJA09869.1"/>
    <property type="gene ID" value="WBGene00129073"/>
</dbReference>
<accession>A0A8R1HSI9</accession>
<keyword evidence="3" id="KW-1185">Reference proteome</keyword>
<dbReference type="Proteomes" id="UP000005237">
    <property type="component" value="Unassembled WGS sequence"/>
</dbReference>